<evidence type="ECO:0000256" key="8">
    <source>
        <dbReference type="RuleBase" id="RU003968"/>
    </source>
</evidence>
<evidence type="ECO:0000256" key="1">
    <source>
        <dbReference type="ARBA" id="ARBA00001974"/>
    </source>
</evidence>
<dbReference type="Proteomes" id="UP000298493">
    <property type="component" value="Unassembled WGS sequence"/>
</dbReference>
<evidence type="ECO:0000259" key="11">
    <source>
        <dbReference type="PROSITE" id="PS00624"/>
    </source>
</evidence>
<dbReference type="PROSITE" id="PS00623">
    <property type="entry name" value="GMC_OXRED_1"/>
    <property type="match status" value="1"/>
</dbReference>
<dbReference type="SUPFAM" id="SSF54373">
    <property type="entry name" value="FAD-linked reductases, C-terminal domain"/>
    <property type="match status" value="1"/>
</dbReference>
<feature type="active site" description="Proton acceptor" evidence="6">
    <location>
        <position position="574"/>
    </location>
</feature>
<protein>
    <submittedName>
        <fullName evidence="12">GMC oxidoreductase</fullName>
    </submittedName>
</protein>
<keyword evidence="13" id="KW-1185">Reference proteome</keyword>
<dbReference type="InterPro" id="IPR000172">
    <property type="entry name" value="GMC_OxRdtase_N"/>
</dbReference>
<accession>A0A4Z1PBH5</accession>
<sequence>MLALIILLLGIVTKASSIPFDTNNTAEYDYVILGGGTCGLVIAARLSENPNVRIAVIEAGDSVQFNPNVTNTTSYGLSLGTSIDWAYTSLPQQYANNKSVTYHSGKSLGGTSTINGMTYMRAQKAQVDAWELMGNPGWNWESLLPHYKGSEMFEPPTIEQQVLGAGCDLSAHGDSGPVTVSFNPSLLDGDTHSLLNKTWSALRVPWNADTNTGDVRGFNIWPQTLDGKANVREDAARAYYYPIQDRSNLHVYLNSRADRIIWSDTSACDDVKATGVNLVSAIGEAKVIHANREVILSTGSLQTPLLLERSGIGNPSILQQFSIDTMVNLPNVGENLQDQVNTAISASASGNFSGYPTFAASVNVDDLFGPTKDDVAQRILSQLPSYAAEISQASYGAVDPDVQEMLLRTQVDLIFNRSTPVAEILSAFASGPSGSVAVLPFWGLLPFARGSVHMSGKKINDPPAINPNFFMLEWDRQLQVATAKLARKLLTTAPLSSIVRAELAPGTEVPFDASDSVWLAWLKNNYSPNHHPIGTAAMLPKNLGGVVSPELKVYGTSNVRIMDASVIPFQVCGHLTSTLYAMAERAADIIKTAA</sequence>
<dbReference type="Gene3D" id="4.10.450.10">
    <property type="entry name" value="Glucose Oxidase, domain 2"/>
    <property type="match status" value="1"/>
</dbReference>
<dbReference type="InterPro" id="IPR027424">
    <property type="entry name" value="Glucose_Oxidase_domain_2"/>
</dbReference>
<dbReference type="Pfam" id="PF05199">
    <property type="entry name" value="GMC_oxred_C"/>
    <property type="match status" value="1"/>
</dbReference>
<proteinExistence type="inferred from homology"/>
<dbReference type="GO" id="GO:0016614">
    <property type="term" value="F:oxidoreductase activity, acting on CH-OH group of donors"/>
    <property type="evidence" value="ECO:0007669"/>
    <property type="project" value="InterPro"/>
</dbReference>
<name>A0A4Z1PBH5_9PEZI</name>
<evidence type="ECO:0000256" key="3">
    <source>
        <dbReference type="ARBA" id="ARBA00022630"/>
    </source>
</evidence>
<feature type="domain" description="Glucose-methanol-choline oxidoreductase N-terminal" evidence="10">
    <location>
        <begin position="105"/>
        <end position="128"/>
    </location>
</feature>
<dbReference type="PANTHER" id="PTHR11552:SF201">
    <property type="entry name" value="GLUCOSE-METHANOL-CHOLINE OXIDOREDUCTASE N-TERMINAL DOMAIN-CONTAINING PROTEIN"/>
    <property type="match status" value="1"/>
</dbReference>
<feature type="chain" id="PRO_5021499262" evidence="9">
    <location>
        <begin position="18"/>
        <end position="594"/>
    </location>
</feature>
<dbReference type="SUPFAM" id="SSF51905">
    <property type="entry name" value="FAD/NAD(P)-binding domain"/>
    <property type="match status" value="1"/>
</dbReference>
<dbReference type="PANTHER" id="PTHR11552">
    <property type="entry name" value="GLUCOSE-METHANOL-CHOLINE GMC OXIDOREDUCTASE"/>
    <property type="match status" value="1"/>
</dbReference>
<dbReference type="InterPro" id="IPR012132">
    <property type="entry name" value="GMC_OxRdtase"/>
</dbReference>
<dbReference type="InterPro" id="IPR036188">
    <property type="entry name" value="FAD/NAD-bd_sf"/>
</dbReference>
<comment type="caution">
    <text evidence="12">The sequence shown here is derived from an EMBL/GenBank/DDBJ whole genome shotgun (WGS) entry which is preliminary data.</text>
</comment>
<keyword evidence="4 7" id="KW-0274">FAD</keyword>
<evidence type="ECO:0000256" key="2">
    <source>
        <dbReference type="ARBA" id="ARBA00010790"/>
    </source>
</evidence>
<dbReference type="PROSITE" id="PS00624">
    <property type="entry name" value="GMC_OXRED_2"/>
    <property type="match status" value="1"/>
</dbReference>
<dbReference type="OrthoDB" id="269227at2759"/>
<dbReference type="Gene3D" id="3.50.50.60">
    <property type="entry name" value="FAD/NAD(P)-binding domain"/>
    <property type="match status" value="1"/>
</dbReference>
<dbReference type="AlphaFoldDB" id="A0A4Z1PBH5"/>
<evidence type="ECO:0000256" key="5">
    <source>
        <dbReference type="ARBA" id="ARBA00023002"/>
    </source>
</evidence>
<keyword evidence="5" id="KW-0560">Oxidoreductase</keyword>
<dbReference type="GO" id="GO:0050660">
    <property type="term" value="F:flavin adenine dinucleotide binding"/>
    <property type="evidence" value="ECO:0007669"/>
    <property type="project" value="InterPro"/>
</dbReference>
<feature type="domain" description="Glucose-methanol-choline oxidoreductase N-terminal" evidence="11">
    <location>
        <begin position="299"/>
        <end position="313"/>
    </location>
</feature>
<evidence type="ECO:0000256" key="9">
    <source>
        <dbReference type="SAM" id="SignalP"/>
    </source>
</evidence>
<dbReference type="EMBL" id="SNSC02000008">
    <property type="protein sequence ID" value="TID22171.1"/>
    <property type="molecule type" value="Genomic_DNA"/>
</dbReference>
<keyword evidence="9" id="KW-0732">Signal</keyword>
<dbReference type="Gene3D" id="3.30.560.10">
    <property type="entry name" value="Glucose Oxidase, domain 3"/>
    <property type="match status" value="1"/>
</dbReference>
<comment type="similarity">
    <text evidence="2 8">Belongs to the GMC oxidoreductase family.</text>
</comment>
<reference evidence="12 13" key="1">
    <citation type="submission" date="2019-04" db="EMBL/GenBank/DDBJ databases">
        <title>High contiguity whole genome sequence and gene annotation resource for two Venturia nashicola isolates.</title>
        <authorList>
            <person name="Prokchorchik M."/>
            <person name="Won K."/>
            <person name="Lee Y."/>
            <person name="Choi E.D."/>
            <person name="Segonzac C."/>
            <person name="Sohn K.H."/>
        </authorList>
    </citation>
    <scope>NUCLEOTIDE SEQUENCE [LARGE SCALE GENOMIC DNA]</scope>
    <source>
        <strain evidence="12 13">PRI2</strain>
    </source>
</reference>
<feature type="signal peptide" evidence="9">
    <location>
        <begin position="1"/>
        <end position="17"/>
    </location>
</feature>
<dbReference type="Pfam" id="PF00732">
    <property type="entry name" value="GMC_oxred_N"/>
    <property type="match status" value="1"/>
</dbReference>
<evidence type="ECO:0000259" key="10">
    <source>
        <dbReference type="PROSITE" id="PS00623"/>
    </source>
</evidence>
<gene>
    <name evidence="12" type="ORF">E6O75_ATG10965</name>
</gene>
<evidence type="ECO:0000313" key="13">
    <source>
        <dbReference type="Proteomes" id="UP000298493"/>
    </source>
</evidence>
<organism evidence="12 13">
    <name type="scientific">Venturia nashicola</name>
    <dbReference type="NCBI Taxonomy" id="86259"/>
    <lineage>
        <taxon>Eukaryota</taxon>
        <taxon>Fungi</taxon>
        <taxon>Dikarya</taxon>
        <taxon>Ascomycota</taxon>
        <taxon>Pezizomycotina</taxon>
        <taxon>Dothideomycetes</taxon>
        <taxon>Pleosporomycetidae</taxon>
        <taxon>Venturiales</taxon>
        <taxon>Venturiaceae</taxon>
        <taxon>Venturia</taxon>
    </lineage>
</organism>
<comment type="cofactor">
    <cofactor evidence="1 7">
        <name>FAD</name>
        <dbReference type="ChEBI" id="CHEBI:57692"/>
    </cofactor>
</comment>
<evidence type="ECO:0000256" key="6">
    <source>
        <dbReference type="PIRSR" id="PIRSR000137-1"/>
    </source>
</evidence>
<feature type="binding site" evidence="7">
    <location>
        <position position="111"/>
    </location>
    <ligand>
        <name>FAD</name>
        <dbReference type="ChEBI" id="CHEBI:57692"/>
    </ligand>
</feature>
<keyword evidence="3 8" id="KW-0285">Flavoprotein</keyword>
<feature type="active site" description="Proton donor" evidence="6">
    <location>
        <position position="531"/>
    </location>
</feature>
<evidence type="ECO:0000256" key="4">
    <source>
        <dbReference type="ARBA" id="ARBA00022827"/>
    </source>
</evidence>
<evidence type="ECO:0000313" key="12">
    <source>
        <dbReference type="EMBL" id="TID22171.1"/>
    </source>
</evidence>
<dbReference type="PIRSF" id="PIRSF000137">
    <property type="entry name" value="Alcohol_oxidase"/>
    <property type="match status" value="1"/>
</dbReference>
<dbReference type="InterPro" id="IPR007867">
    <property type="entry name" value="GMC_OxRtase_C"/>
</dbReference>
<dbReference type="STRING" id="86259.A0A4Z1PBH5"/>
<evidence type="ECO:0000256" key="7">
    <source>
        <dbReference type="PIRSR" id="PIRSR000137-2"/>
    </source>
</evidence>